<keyword evidence="2" id="KW-1133">Transmembrane helix</keyword>
<dbReference type="Gene3D" id="2.60.40.1240">
    <property type="match status" value="1"/>
</dbReference>
<sequence>MEFYQPPKEMISDDGHIYQLKKPLYKQGLFWSTVVGGVLVGLLSIGMIILTLVIVVLSDENAQIRKHARGETSSYYTGYDTNSYYDEAAFGKVMTVKKGITVQVQSAKKDPKRSLSDDSSGQAVVVTVTIKNNSNQSVLISPYDFYLYDEEDNIYLIDSTTFDNQQVGTNLAKGKSITMDIIFDGEQADTDNWSVTYNNIRWSKGGKSSRQSGGSAI</sequence>
<proteinExistence type="predicted"/>
<gene>
    <name evidence="4" type="ORF">NCTC13765_01850</name>
</gene>
<keyword evidence="1" id="KW-0732">Signal</keyword>
<dbReference type="InterPro" id="IPR029051">
    <property type="entry name" value="DUF4352"/>
</dbReference>
<protein>
    <submittedName>
        <fullName evidence="4">ATPase</fullName>
    </submittedName>
</protein>
<dbReference type="Proteomes" id="UP000254634">
    <property type="component" value="Unassembled WGS sequence"/>
</dbReference>
<dbReference type="InterPro" id="IPR029050">
    <property type="entry name" value="Immunoprotect_excell_Ig-like"/>
</dbReference>
<evidence type="ECO:0000313" key="5">
    <source>
        <dbReference type="Proteomes" id="UP000254634"/>
    </source>
</evidence>
<organism evidence="4 5">
    <name type="scientific">Streptococcus massiliensis</name>
    <dbReference type="NCBI Taxonomy" id="313439"/>
    <lineage>
        <taxon>Bacteria</taxon>
        <taxon>Bacillati</taxon>
        <taxon>Bacillota</taxon>
        <taxon>Bacilli</taxon>
        <taxon>Lactobacillales</taxon>
        <taxon>Streptococcaceae</taxon>
        <taxon>Streptococcus</taxon>
    </lineage>
</organism>
<reference evidence="4" key="1">
    <citation type="submission" date="2018-06" db="EMBL/GenBank/DDBJ databases">
        <authorList>
            <consortium name="Pathogen Informatics"/>
            <person name="Doyle S."/>
        </authorList>
    </citation>
    <scope>NUCLEOTIDE SEQUENCE [LARGE SCALE GENOMIC DNA]</scope>
    <source>
        <strain evidence="4">NCTC13765</strain>
    </source>
</reference>
<keyword evidence="2" id="KW-0472">Membrane</keyword>
<dbReference type="Pfam" id="PF11611">
    <property type="entry name" value="DUF4352"/>
    <property type="match status" value="1"/>
</dbReference>
<evidence type="ECO:0000256" key="2">
    <source>
        <dbReference type="SAM" id="Phobius"/>
    </source>
</evidence>
<dbReference type="OrthoDB" id="2237401at2"/>
<name>A0A380L0K7_9STRE</name>
<dbReference type="AlphaFoldDB" id="A0A380L0K7"/>
<keyword evidence="5" id="KW-1185">Reference proteome</keyword>
<dbReference type="EMBL" id="UHFR01000005">
    <property type="protein sequence ID" value="SUN77332.1"/>
    <property type="molecule type" value="Genomic_DNA"/>
</dbReference>
<evidence type="ECO:0000256" key="1">
    <source>
        <dbReference type="ARBA" id="ARBA00022729"/>
    </source>
</evidence>
<keyword evidence="2" id="KW-0812">Transmembrane</keyword>
<feature type="domain" description="DUF4352" evidence="3">
    <location>
        <begin position="99"/>
        <end position="205"/>
    </location>
</feature>
<evidence type="ECO:0000259" key="3">
    <source>
        <dbReference type="Pfam" id="PF11611"/>
    </source>
</evidence>
<dbReference type="RefSeq" id="WP_018371874.1">
    <property type="nucleotide sequence ID" value="NZ_UHFR01000005.1"/>
</dbReference>
<accession>A0A380L0K7</accession>
<dbReference type="STRING" id="1123307.GCA_000380065_01174"/>
<feature type="transmembrane region" description="Helical" evidence="2">
    <location>
        <begin position="29"/>
        <end position="57"/>
    </location>
</feature>
<evidence type="ECO:0000313" key="4">
    <source>
        <dbReference type="EMBL" id="SUN77332.1"/>
    </source>
</evidence>